<dbReference type="InterPro" id="IPR020841">
    <property type="entry name" value="PKS_Beta-ketoAc_synthase_dom"/>
</dbReference>
<dbReference type="PANTHER" id="PTHR11712">
    <property type="entry name" value="POLYKETIDE SYNTHASE-RELATED"/>
    <property type="match status" value="1"/>
</dbReference>
<evidence type="ECO:0000256" key="4">
    <source>
        <dbReference type="ARBA" id="ARBA00014657"/>
    </source>
</evidence>
<dbReference type="InterPro" id="IPR016039">
    <property type="entry name" value="Thiolase-like"/>
</dbReference>
<reference evidence="18" key="2">
    <citation type="journal article" date="2014" name="Int. J. Syst. Evol. Microbiol.">
        <title>Complete genome of a new Firmicutes species belonging to the dominant human colonic microbiota ('Ruminococcus bicirculans') reveals two chromosomes and a selective capacity to utilize plant glucans.</title>
        <authorList>
            <consortium name="NISC Comparative Sequencing Program"/>
            <person name="Wegmann U."/>
            <person name="Louis P."/>
            <person name="Goesmann A."/>
            <person name="Henrissat B."/>
            <person name="Duncan S.H."/>
            <person name="Flint H.J."/>
        </authorList>
    </citation>
    <scope>NUCLEOTIDE SEQUENCE</scope>
    <source>
        <strain evidence="18">CCM 7403</strain>
    </source>
</reference>
<evidence type="ECO:0000256" key="7">
    <source>
        <dbReference type="ARBA" id="ARBA00022832"/>
    </source>
</evidence>
<evidence type="ECO:0000256" key="14">
    <source>
        <dbReference type="PIRNR" id="PIRNR000447"/>
    </source>
</evidence>
<evidence type="ECO:0000256" key="15">
    <source>
        <dbReference type="PIRSR" id="PIRSR000447-1"/>
    </source>
</evidence>
<evidence type="ECO:0000256" key="9">
    <source>
        <dbReference type="ARBA" id="ARBA00023160"/>
    </source>
</evidence>
<evidence type="ECO:0000256" key="8">
    <source>
        <dbReference type="ARBA" id="ARBA00023098"/>
    </source>
</evidence>
<comment type="catalytic activity">
    <reaction evidence="12 14">
        <text>(9Z)-hexadecenoyl-[ACP] + malonyl-[ACP] + H(+) = 3-oxo-(11Z)-octadecenoyl-[ACP] + holo-[ACP] + CO2</text>
        <dbReference type="Rhea" id="RHEA:55040"/>
        <dbReference type="Rhea" id="RHEA-COMP:9623"/>
        <dbReference type="Rhea" id="RHEA-COMP:9685"/>
        <dbReference type="Rhea" id="RHEA-COMP:10800"/>
        <dbReference type="Rhea" id="RHEA-COMP:14074"/>
        <dbReference type="ChEBI" id="CHEBI:15378"/>
        <dbReference type="ChEBI" id="CHEBI:16526"/>
        <dbReference type="ChEBI" id="CHEBI:64479"/>
        <dbReference type="ChEBI" id="CHEBI:78449"/>
        <dbReference type="ChEBI" id="CHEBI:83989"/>
        <dbReference type="ChEBI" id="CHEBI:138538"/>
        <dbReference type="EC" id="2.3.1.179"/>
    </reaction>
</comment>
<dbReference type="Gene3D" id="3.40.47.10">
    <property type="match status" value="1"/>
</dbReference>
<dbReference type="Proteomes" id="UP000297025">
    <property type="component" value="Chromosome"/>
</dbReference>
<dbReference type="FunFam" id="3.40.47.10:FF:000018">
    <property type="entry name" value="3-oxoacyl-[acyl-carrier-protein] synthase 2"/>
    <property type="match status" value="1"/>
</dbReference>
<sequence>MSASRVVVTGLGATSPVGGDVPSTWSALLAGTSGVSLLTEEWAEPLGARIAARVAVEPDQVLDRVKARRMDRSGQLAVVAATEAWADAGLAESGVDPERVAVAVASGIGGVTTLLGNYDQLLEKGPRRVSPLAIPMLMPNGPAASIGLMIGAKAGVHTPVSACASGNEAIALGIDLIRLGRADVVVCGGTEAAVHALPMAAFGQMMALSKRNDDPSAASRPWDKGRDGFVLGEGAAVVVLESEEHARARGAKVYAEAAGAGITSDSHDVAQPDPAGAGATRAMGIALREASLSPGDVVHVNAHATSTPQGDVAEALAIRTALGEDTSAVLTSTKSMTGHLLGAAGALESVATVLALHHRVVPPTINLDDPEDVGLDLATEQRTLPDGDLAALNNSFGFGGHNVALAFRSV</sequence>
<feature type="active site" description="For beta-ketoacyl synthase activity" evidence="15">
    <location>
        <position position="163"/>
    </location>
</feature>
<protein>
    <recommendedName>
        <fullName evidence="4 14">3-oxoacyl-[acyl-carrier-protein] synthase 2</fullName>
        <ecNumber evidence="3 14">2.3.1.179</ecNumber>
    </recommendedName>
</protein>
<reference evidence="18" key="5">
    <citation type="submission" date="2024-05" db="EMBL/GenBank/DDBJ databases">
        <authorList>
            <person name="Sun Q."/>
            <person name="Sedlacek I."/>
        </authorList>
    </citation>
    <scope>NUCLEOTIDE SEQUENCE</scope>
    <source>
        <strain evidence="18">CCM 7403</strain>
    </source>
</reference>
<dbReference type="EC" id="2.3.1.179" evidence="3 14"/>
<keyword evidence="21" id="KW-1185">Reference proteome</keyword>
<dbReference type="GO" id="GO:0006633">
    <property type="term" value="P:fatty acid biosynthetic process"/>
    <property type="evidence" value="ECO:0007669"/>
    <property type="project" value="UniProtKB-UniPathway"/>
</dbReference>
<dbReference type="SMART" id="SM00825">
    <property type="entry name" value="PKS_KS"/>
    <property type="match status" value="1"/>
</dbReference>
<evidence type="ECO:0000313" key="18">
    <source>
        <dbReference type="EMBL" id="GGD30078.1"/>
    </source>
</evidence>
<dbReference type="PANTHER" id="PTHR11712:SF336">
    <property type="entry name" value="3-OXOACYL-[ACYL-CARRIER-PROTEIN] SYNTHASE, MITOCHONDRIAL"/>
    <property type="match status" value="1"/>
</dbReference>
<evidence type="ECO:0000259" key="17">
    <source>
        <dbReference type="PROSITE" id="PS52004"/>
    </source>
</evidence>
<evidence type="ECO:0000256" key="10">
    <source>
        <dbReference type="ARBA" id="ARBA00023315"/>
    </source>
</evidence>
<keyword evidence="8" id="KW-0443">Lipid metabolism</keyword>
<keyword evidence="10 14" id="KW-0012">Acyltransferase</keyword>
<dbReference type="InterPro" id="IPR017568">
    <property type="entry name" value="3-oxoacyl-ACP_synth-2"/>
</dbReference>
<reference evidence="19 20" key="1">
    <citation type="journal article" date="2008" name="Int. J. Syst. Evol. Microbiol.">
        <title>Nocardioides daphniae sp. nov., isolated from Daphnia cucullata (Crustacea: Cladocera).</title>
        <authorList>
            <person name="Toth E.M."/>
            <person name="Keki Z."/>
            <person name="Homonnay Z.G."/>
            <person name="Borsodi A.K."/>
            <person name="Marialigeti K."/>
            <person name="Schumann P."/>
        </authorList>
    </citation>
    <scope>NUCLEOTIDE SEQUENCE [LARGE SCALE GENOMIC DNA]</scope>
    <source>
        <strain evidence="19 20">JCM 16608</strain>
    </source>
</reference>
<dbReference type="Pfam" id="PF00109">
    <property type="entry name" value="ketoacyl-synt"/>
    <property type="match status" value="1"/>
</dbReference>
<evidence type="ECO:0000256" key="5">
    <source>
        <dbReference type="ARBA" id="ARBA00022516"/>
    </source>
</evidence>
<reference evidence="19" key="4">
    <citation type="submission" date="2019-03" db="EMBL/GenBank/DDBJ databases">
        <authorList>
            <person name="Huang Y."/>
        </authorList>
    </citation>
    <scope>NUCLEOTIDE SEQUENCE</scope>
    <source>
        <strain evidence="19">JCM 16608</strain>
    </source>
</reference>
<comment type="similarity">
    <text evidence="2 14 16">Belongs to the thiolase-like superfamily. Beta-ketoacyl-ACP synthases family.</text>
</comment>
<dbReference type="RefSeq" id="WP_135832666.1">
    <property type="nucleotide sequence ID" value="NZ_BMCK01000006.1"/>
</dbReference>
<reference evidence="21" key="3">
    <citation type="journal article" date="2019" name="Int. J. Syst. Evol. Microbiol.">
        <title>The Global Catalogue of Microorganisms (GCM) 10K type strain sequencing project: providing services to taxonomists for standard genome sequencing and annotation.</title>
        <authorList>
            <consortium name="The Broad Institute Genomics Platform"/>
            <consortium name="The Broad Institute Genome Sequencing Center for Infectious Disease"/>
            <person name="Wu L."/>
            <person name="Ma J."/>
        </authorList>
    </citation>
    <scope>NUCLEOTIDE SEQUENCE [LARGE SCALE GENOMIC DNA]</scope>
    <source>
        <strain evidence="21">CCM 7403</strain>
    </source>
</reference>
<evidence type="ECO:0000256" key="1">
    <source>
        <dbReference type="ARBA" id="ARBA00005194"/>
    </source>
</evidence>
<evidence type="ECO:0000256" key="13">
    <source>
        <dbReference type="ARBA" id="ARBA00047659"/>
    </source>
</evidence>
<dbReference type="NCBIfam" id="NF005589">
    <property type="entry name" value="PRK07314.1"/>
    <property type="match status" value="1"/>
</dbReference>
<evidence type="ECO:0000256" key="3">
    <source>
        <dbReference type="ARBA" id="ARBA00012356"/>
    </source>
</evidence>
<dbReference type="KEGG" id="ndp:E2C04_11370"/>
<dbReference type="CDD" id="cd00834">
    <property type="entry name" value="KAS_I_II"/>
    <property type="match status" value="1"/>
</dbReference>
<evidence type="ECO:0000256" key="12">
    <source>
        <dbReference type="ARBA" id="ARBA00047318"/>
    </source>
</evidence>
<evidence type="ECO:0000313" key="21">
    <source>
        <dbReference type="Proteomes" id="UP000630594"/>
    </source>
</evidence>
<keyword evidence="7" id="KW-0276">Fatty acid metabolism</keyword>
<dbReference type="AlphaFoldDB" id="A0A4P7UBR6"/>
<evidence type="ECO:0000256" key="16">
    <source>
        <dbReference type="RuleBase" id="RU003694"/>
    </source>
</evidence>
<accession>A0A4P7UBR6</accession>
<keyword evidence="5 14" id="KW-0444">Lipid biosynthesis</keyword>
<comment type="catalytic activity">
    <reaction evidence="13 14">
        <text>a fatty acyl-[ACP] + malonyl-[ACP] + H(+) = a 3-oxoacyl-[ACP] + holo-[ACP] + CO2</text>
        <dbReference type="Rhea" id="RHEA:22836"/>
        <dbReference type="Rhea" id="RHEA-COMP:9623"/>
        <dbReference type="Rhea" id="RHEA-COMP:9685"/>
        <dbReference type="Rhea" id="RHEA-COMP:9916"/>
        <dbReference type="Rhea" id="RHEA-COMP:14125"/>
        <dbReference type="ChEBI" id="CHEBI:15378"/>
        <dbReference type="ChEBI" id="CHEBI:16526"/>
        <dbReference type="ChEBI" id="CHEBI:64479"/>
        <dbReference type="ChEBI" id="CHEBI:78449"/>
        <dbReference type="ChEBI" id="CHEBI:78776"/>
        <dbReference type="ChEBI" id="CHEBI:138651"/>
    </reaction>
</comment>
<dbReference type="Pfam" id="PF02801">
    <property type="entry name" value="Ketoacyl-synt_C"/>
    <property type="match status" value="1"/>
</dbReference>
<dbReference type="PIRSF" id="PIRSF000447">
    <property type="entry name" value="KAS_II"/>
    <property type="match status" value="1"/>
</dbReference>
<proteinExistence type="inferred from homology"/>
<dbReference type="EMBL" id="CP038462">
    <property type="protein sequence ID" value="QCC77622.1"/>
    <property type="molecule type" value="Genomic_DNA"/>
</dbReference>
<dbReference type="PROSITE" id="PS52004">
    <property type="entry name" value="KS3_2"/>
    <property type="match status" value="1"/>
</dbReference>
<keyword evidence="9 14" id="KW-0275">Fatty acid biosynthesis</keyword>
<dbReference type="InterPro" id="IPR000794">
    <property type="entry name" value="Beta-ketoacyl_synthase"/>
</dbReference>
<dbReference type="GO" id="GO:0005829">
    <property type="term" value="C:cytosol"/>
    <property type="evidence" value="ECO:0007669"/>
    <property type="project" value="TreeGrafter"/>
</dbReference>
<dbReference type="Proteomes" id="UP000630594">
    <property type="component" value="Unassembled WGS sequence"/>
</dbReference>
<dbReference type="SUPFAM" id="SSF53901">
    <property type="entry name" value="Thiolase-like"/>
    <property type="match status" value="2"/>
</dbReference>
<dbReference type="InterPro" id="IPR014030">
    <property type="entry name" value="Ketoacyl_synth_N"/>
</dbReference>
<dbReference type="EMBL" id="BMCK01000006">
    <property type="protein sequence ID" value="GGD30078.1"/>
    <property type="molecule type" value="Genomic_DNA"/>
</dbReference>
<organism evidence="19 20">
    <name type="scientific">Nocardioides daphniae</name>
    <dbReference type="NCBI Taxonomy" id="402297"/>
    <lineage>
        <taxon>Bacteria</taxon>
        <taxon>Bacillati</taxon>
        <taxon>Actinomycetota</taxon>
        <taxon>Actinomycetes</taxon>
        <taxon>Propionibacteriales</taxon>
        <taxon>Nocardioidaceae</taxon>
        <taxon>Nocardioides</taxon>
    </lineage>
</organism>
<dbReference type="InterPro" id="IPR014031">
    <property type="entry name" value="Ketoacyl_synth_C"/>
</dbReference>
<dbReference type="GO" id="GO:0004315">
    <property type="term" value="F:3-oxoacyl-[acyl-carrier-protein] synthase activity"/>
    <property type="evidence" value="ECO:0007669"/>
    <property type="project" value="UniProtKB-EC"/>
</dbReference>
<comment type="pathway">
    <text evidence="1 14">Lipid metabolism; fatty acid biosynthesis.</text>
</comment>
<dbReference type="UniPathway" id="UPA00094"/>
<keyword evidence="6 14" id="KW-0808">Transferase</keyword>
<feature type="domain" description="Ketosynthase family 3 (KS3)" evidence="17">
    <location>
        <begin position="3"/>
        <end position="409"/>
    </location>
</feature>
<gene>
    <name evidence="19" type="ORF">E2C04_11370</name>
    <name evidence="18" type="ORF">GCM10007231_31950</name>
</gene>
<comment type="function">
    <text evidence="11 14">Involved in the type II fatty acid elongation cycle. Catalyzes the elongation of a wide range of acyl-ACP by the addition of two carbons from malonyl-ACP to an acyl acceptor. Can efficiently catalyze the conversion of palmitoleoyl-ACP (cis-hexadec-9-enoyl-ACP) to cis-vaccenoyl-ACP (cis-octadec-11-enoyl-ACP), an essential step in the thermal regulation of fatty acid composition.</text>
</comment>
<evidence type="ECO:0000256" key="6">
    <source>
        <dbReference type="ARBA" id="ARBA00022679"/>
    </source>
</evidence>
<evidence type="ECO:0000313" key="20">
    <source>
        <dbReference type="Proteomes" id="UP000297025"/>
    </source>
</evidence>
<evidence type="ECO:0000256" key="2">
    <source>
        <dbReference type="ARBA" id="ARBA00008467"/>
    </source>
</evidence>
<dbReference type="OrthoDB" id="9808669at2"/>
<name>A0A4P7UBR6_9ACTN</name>
<evidence type="ECO:0000313" key="19">
    <source>
        <dbReference type="EMBL" id="QCC77622.1"/>
    </source>
</evidence>
<evidence type="ECO:0000256" key="11">
    <source>
        <dbReference type="ARBA" id="ARBA00024006"/>
    </source>
</evidence>